<dbReference type="RefSeq" id="WP_123514850.1">
    <property type="nucleotide sequence ID" value="NZ_MOBQ01000042.1"/>
</dbReference>
<gene>
    <name evidence="3" type="ORF">BK666_26860</name>
</gene>
<accession>A0A423JR17</accession>
<feature type="region of interest" description="Disordered" evidence="1">
    <location>
        <begin position="1"/>
        <end position="20"/>
    </location>
</feature>
<dbReference type="Gene3D" id="2.60.120.10">
    <property type="entry name" value="Jelly Rolls"/>
    <property type="match status" value="1"/>
</dbReference>
<proteinExistence type="predicted"/>
<comment type="caution">
    <text evidence="3">The sequence shown here is derived from an EMBL/GenBank/DDBJ whole genome shotgun (WGS) entry which is preliminary data.</text>
</comment>
<evidence type="ECO:0000259" key="2">
    <source>
        <dbReference type="Pfam" id="PF05899"/>
    </source>
</evidence>
<evidence type="ECO:0000313" key="4">
    <source>
        <dbReference type="Proteomes" id="UP000285349"/>
    </source>
</evidence>
<feature type="domain" description="(S)-ureidoglycine aminohydrolase cupin" evidence="2">
    <location>
        <begin position="15"/>
        <end position="85"/>
    </location>
</feature>
<dbReference type="Pfam" id="PF05899">
    <property type="entry name" value="Cupin_3"/>
    <property type="match status" value="1"/>
</dbReference>
<dbReference type="InterPro" id="IPR008579">
    <property type="entry name" value="UGlyAH_Cupin_dom"/>
</dbReference>
<evidence type="ECO:0000256" key="1">
    <source>
        <dbReference type="SAM" id="MobiDB-lite"/>
    </source>
</evidence>
<dbReference type="Proteomes" id="UP000285349">
    <property type="component" value="Unassembled WGS sequence"/>
</dbReference>
<reference evidence="3 4" key="1">
    <citation type="submission" date="2016-10" db="EMBL/GenBank/DDBJ databases">
        <title>Comparative genome analysis of multiple Pseudomonas spp. focuses on biocontrol and plant growth promoting traits.</title>
        <authorList>
            <person name="Tao X.-Y."/>
            <person name="Taylor C.G."/>
        </authorList>
    </citation>
    <scope>NUCLEOTIDE SEQUENCE [LARGE SCALE GENOMIC DNA]</scope>
    <source>
        <strain evidence="3 4">37A10</strain>
    </source>
</reference>
<dbReference type="SUPFAM" id="SSF51182">
    <property type="entry name" value="RmlC-like cupins"/>
    <property type="match status" value="1"/>
</dbReference>
<dbReference type="InterPro" id="IPR011051">
    <property type="entry name" value="RmlC_Cupin_sf"/>
</dbReference>
<organism evidence="3 4">
    <name type="scientific">Pseudomonas frederiksbergensis</name>
    <dbReference type="NCBI Taxonomy" id="104087"/>
    <lineage>
        <taxon>Bacteria</taxon>
        <taxon>Pseudomonadati</taxon>
        <taxon>Pseudomonadota</taxon>
        <taxon>Gammaproteobacteria</taxon>
        <taxon>Pseudomonadales</taxon>
        <taxon>Pseudomonadaceae</taxon>
        <taxon>Pseudomonas</taxon>
    </lineage>
</organism>
<protein>
    <recommendedName>
        <fullName evidence="2">(S)-ureidoglycine aminohydrolase cupin domain-containing protein</fullName>
    </recommendedName>
</protein>
<name>A0A423JR17_9PSED</name>
<dbReference type="OrthoDB" id="6904003at2"/>
<dbReference type="InterPro" id="IPR014710">
    <property type="entry name" value="RmlC-like_jellyroll"/>
</dbReference>
<dbReference type="AlphaFoldDB" id="A0A423JR17"/>
<dbReference type="EMBL" id="MOBQ01000042">
    <property type="protein sequence ID" value="RON40155.1"/>
    <property type="molecule type" value="Genomic_DNA"/>
</dbReference>
<sequence length="89" mass="10180">MTKIIQRQASAEEKQQSQQWELWESGDTDRFEYGYDRDVQFVVQSGEAVIHSPTNPPVSVGPGNHVTIRKGVEGRWAISSPITNRYQYI</sequence>
<evidence type="ECO:0000313" key="3">
    <source>
        <dbReference type="EMBL" id="RON40155.1"/>
    </source>
</evidence>